<dbReference type="Gene3D" id="3.90.550.10">
    <property type="entry name" value="Spore Coat Polysaccharide Biosynthesis Protein SpsA, Chain A"/>
    <property type="match status" value="1"/>
</dbReference>
<dbReference type="InterPro" id="IPR029044">
    <property type="entry name" value="Nucleotide-diphossugar_trans"/>
</dbReference>
<evidence type="ECO:0000313" key="2">
    <source>
        <dbReference type="EMBL" id="MCX2524840.1"/>
    </source>
</evidence>
<proteinExistence type="predicted"/>
<dbReference type="Proteomes" id="UP001165678">
    <property type="component" value="Unassembled WGS sequence"/>
</dbReference>
<dbReference type="AlphaFoldDB" id="A0AA42CY85"/>
<protein>
    <submittedName>
        <fullName evidence="2">Glycosyltransferase</fullName>
        <ecNumber evidence="2">2.4.-.-</ecNumber>
    </submittedName>
</protein>
<reference evidence="2" key="1">
    <citation type="submission" date="2022-11" db="EMBL/GenBank/DDBJ databases">
        <title>Larsenimonas rhizosphaerae sp. nov., isolated from a tidal mudflat.</title>
        <authorList>
            <person name="Lee S.D."/>
            <person name="Kim I.S."/>
        </authorList>
    </citation>
    <scope>NUCLEOTIDE SEQUENCE</scope>
    <source>
        <strain evidence="2">GH2-1</strain>
    </source>
</reference>
<dbReference type="GO" id="GO:0016757">
    <property type="term" value="F:glycosyltransferase activity"/>
    <property type="evidence" value="ECO:0007669"/>
    <property type="project" value="UniProtKB-KW"/>
</dbReference>
<dbReference type="Pfam" id="PF00535">
    <property type="entry name" value="Glycos_transf_2"/>
    <property type="match status" value="1"/>
</dbReference>
<feature type="domain" description="Glycosyltransferase 2-like" evidence="1">
    <location>
        <begin position="9"/>
        <end position="174"/>
    </location>
</feature>
<dbReference type="PANTHER" id="PTHR43685">
    <property type="entry name" value="GLYCOSYLTRANSFERASE"/>
    <property type="match status" value="1"/>
</dbReference>
<keyword evidence="3" id="KW-1185">Reference proteome</keyword>
<gene>
    <name evidence="2" type="ORF">OQ287_11370</name>
</gene>
<sequence>MTDSLRVACIVPTRNGGDDIKALLASLAIQKQPFDLYIVDSSSEDDSRLAARAAGAEVTEINVETFDHGGTRQRMVDTLEQYDICTFLTQDVVLADALALERLVDAFDDHQVGAAYGRQLPRADATPFAAFLRDFNYPGVSRRQSLASIPSLGMKTVFISNSFAAYRRQALQQVGGFPDGIILGEDAWAAALLVQAGWVVSYVANSECIHSHNYSISQEWRRYFDIGVFHGRAPWILERFGTASGEGKRFVIEELKYLGKSNKALWALSVVRNVGKLVFYKLGQQEKRLPNWLKRRLSMHRRFWDKS</sequence>
<dbReference type="InterPro" id="IPR001173">
    <property type="entry name" value="Glyco_trans_2-like"/>
</dbReference>
<dbReference type="InterPro" id="IPR050834">
    <property type="entry name" value="Glycosyltransf_2"/>
</dbReference>
<accession>A0AA42CY85</accession>
<evidence type="ECO:0000259" key="1">
    <source>
        <dbReference type="Pfam" id="PF00535"/>
    </source>
</evidence>
<evidence type="ECO:0000313" key="3">
    <source>
        <dbReference type="Proteomes" id="UP001165678"/>
    </source>
</evidence>
<keyword evidence="2" id="KW-0328">Glycosyltransferase</keyword>
<name>A0AA42CY85_9GAMM</name>
<dbReference type="SUPFAM" id="SSF53448">
    <property type="entry name" value="Nucleotide-diphospho-sugar transferases"/>
    <property type="match status" value="1"/>
</dbReference>
<dbReference type="GO" id="GO:0044010">
    <property type="term" value="P:single-species biofilm formation"/>
    <property type="evidence" value="ECO:0007669"/>
    <property type="project" value="TreeGrafter"/>
</dbReference>
<dbReference type="RefSeq" id="WP_265896488.1">
    <property type="nucleotide sequence ID" value="NZ_JAPIVE010000003.1"/>
</dbReference>
<dbReference type="PANTHER" id="PTHR43685:SF13">
    <property type="entry name" value="O ANTIGEN BIOSYNTHESIS RHAMNOSYLTRANSFERASE RFBN"/>
    <property type="match status" value="1"/>
</dbReference>
<dbReference type="EC" id="2.4.-.-" evidence="2"/>
<keyword evidence="2" id="KW-0808">Transferase</keyword>
<organism evidence="2 3">
    <name type="scientific">Larsenimonas rhizosphaerae</name>
    <dbReference type="NCBI Taxonomy" id="2944682"/>
    <lineage>
        <taxon>Bacteria</taxon>
        <taxon>Pseudomonadati</taxon>
        <taxon>Pseudomonadota</taxon>
        <taxon>Gammaproteobacteria</taxon>
        <taxon>Oceanospirillales</taxon>
        <taxon>Halomonadaceae</taxon>
        <taxon>Larsenimonas</taxon>
    </lineage>
</organism>
<comment type="caution">
    <text evidence="2">The sequence shown here is derived from an EMBL/GenBank/DDBJ whole genome shotgun (WGS) entry which is preliminary data.</text>
</comment>
<dbReference type="EMBL" id="JAPIVE010000003">
    <property type="protein sequence ID" value="MCX2524840.1"/>
    <property type="molecule type" value="Genomic_DNA"/>
</dbReference>